<dbReference type="InterPro" id="IPR043519">
    <property type="entry name" value="NT_sf"/>
</dbReference>
<dbReference type="EMBL" id="CP035485">
    <property type="protein sequence ID" value="QDI92560.1"/>
    <property type="molecule type" value="Genomic_DNA"/>
</dbReference>
<dbReference type="RefSeq" id="WP_142091063.1">
    <property type="nucleotide sequence ID" value="NZ_CP035485.1"/>
</dbReference>
<dbReference type="KEGG" id="sale:EPH95_16375"/>
<dbReference type="Gene3D" id="3.30.460.10">
    <property type="entry name" value="Beta Polymerase, domain 2"/>
    <property type="match status" value="1"/>
</dbReference>
<evidence type="ECO:0000313" key="2">
    <source>
        <dbReference type="EMBL" id="QDI92560.1"/>
    </source>
</evidence>
<proteinExistence type="predicted"/>
<evidence type="ECO:0000256" key="1">
    <source>
        <dbReference type="SAM" id="MobiDB-lite"/>
    </source>
</evidence>
<dbReference type="AlphaFoldDB" id="A0A514LL14"/>
<dbReference type="InterPro" id="IPR007344">
    <property type="entry name" value="GrpB/CoaE"/>
</dbReference>
<feature type="region of interest" description="Disordered" evidence="1">
    <location>
        <begin position="1"/>
        <end position="30"/>
    </location>
</feature>
<name>A0A514LL14_9BACI</name>
<dbReference type="SUPFAM" id="SSF81301">
    <property type="entry name" value="Nucleotidyltransferase"/>
    <property type="match status" value="1"/>
</dbReference>
<reference evidence="3" key="1">
    <citation type="submission" date="2019-01" db="EMBL/GenBank/DDBJ databases">
        <title>Genomic analysis of Salicibibacter sp. NKC3-5.</title>
        <authorList>
            <person name="Oh Y.J."/>
        </authorList>
    </citation>
    <scope>NUCLEOTIDE SEQUENCE [LARGE SCALE GENOMIC DNA]</scope>
    <source>
        <strain evidence="3">NKC3-5</strain>
    </source>
</reference>
<gene>
    <name evidence="2" type="ORF">EPH95_16375</name>
</gene>
<evidence type="ECO:0000313" key="3">
    <source>
        <dbReference type="Proteomes" id="UP000319756"/>
    </source>
</evidence>
<dbReference type="PANTHER" id="PTHR34822:SF1">
    <property type="entry name" value="GRPB FAMILY PROTEIN"/>
    <property type="match status" value="1"/>
</dbReference>
<dbReference type="PANTHER" id="PTHR34822">
    <property type="entry name" value="GRPB DOMAIN PROTEIN (AFU_ORTHOLOGUE AFUA_1G01530)"/>
    <property type="match status" value="1"/>
</dbReference>
<dbReference type="OrthoDB" id="9799092at2"/>
<sequence>MLKITTDNEVDELSSRKNRSHSTSKADENLQRVTVGELTPHNATITLLEYDSNWPKLFEREADRVRSVLGNRVLQLEHIGSTSVLDLCAKPIIDILLVVADAADETTYASDLEKAGYTLRIREPEWFEHRLFKGPDADINLHVFSEDASEIKRMLRFRDWLRTHASDRDKYASVKRNLAQREWRHVQHYADAKDLAVQEIMERAEEFVADEQ</sequence>
<protein>
    <submittedName>
        <fullName evidence="2">GrpB family protein</fullName>
    </submittedName>
</protein>
<keyword evidence="3" id="KW-1185">Reference proteome</keyword>
<dbReference type="Pfam" id="PF04229">
    <property type="entry name" value="GrpB"/>
    <property type="match status" value="1"/>
</dbReference>
<dbReference type="Proteomes" id="UP000319756">
    <property type="component" value="Chromosome"/>
</dbReference>
<accession>A0A514LL14</accession>
<organism evidence="2 3">
    <name type="scientific">Salicibibacter halophilus</name>
    <dbReference type="NCBI Taxonomy" id="2502791"/>
    <lineage>
        <taxon>Bacteria</taxon>
        <taxon>Bacillati</taxon>
        <taxon>Bacillota</taxon>
        <taxon>Bacilli</taxon>
        <taxon>Bacillales</taxon>
        <taxon>Bacillaceae</taxon>
        <taxon>Salicibibacter</taxon>
    </lineage>
</organism>